<dbReference type="EMBL" id="BAIQ01000024">
    <property type="protein sequence ID" value="GAE15954.1"/>
    <property type="molecule type" value="Genomic_DNA"/>
</dbReference>
<accession>W4P9X9</accession>
<comment type="caution">
    <text evidence="2">The sequence shown here is derived from an EMBL/GenBank/DDBJ whole genome shotgun (WGS) entry which is preliminary data.</text>
</comment>
<protein>
    <recommendedName>
        <fullName evidence="1">Putative auto-transporter adhesin head GIN domain-containing protein</fullName>
    </recommendedName>
</protein>
<evidence type="ECO:0000313" key="2">
    <source>
        <dbReference type="EMBL" id="GAE15954.1"/>
    </source>
</evidence>
<feature type="domain" description="Putative auto-transporter adhesin head GIN" evidence="1">
    <location>
        <begin position="34"/>
        <end position="135"/>
    </location>
</feature>
<organism evidence="2 3">
    <name type="scientific">Bacteroides pyogenes JCM 6292</name>
    <dbReference type="NCBI Taxonomy" id="1235809"/>
    <lineage>
        <taxon>Bacteria</taxon>
        <taxon>Pseudomonadati</taxon>
        <taxon>Bacteroidota</taxon>
        <taxon>Bacteroidia</taxon>
        <taxon>Bacteroidales</taxon>
        <taxon>Bacteroidaceae</taxon>
        <taxon>Bacteroides</taxon>
    </lineage>
</organism>
<dbReference type="Proteomes" id="UP000018861">
    <property type="component" value="Unassembled WGS sequence"/>
</dbReference>
<evidence type="ECO:0000313" key="3">
    <source>
        <dbReference type="Proteomes" id="UP000018861"/>
    </source>
</evidence>
<dbReference type="Gene3D" id="2.160.20.120">
    <property type="match status" value="1"/>
</dbReference>
<name>W4P9X9_9BACE</name>
<gene>
    <name evidence="2" type="ORF">JCM6292_2312</name>
</gene>
<dbReference type="AlphaFoldDB" id="W4P9X9"/>
<reference evidence="2 3" key="1">
    <citation type="journal article" date="2014" name="Genome Announc.">
        <title>Draft Genome Sequences of Three Strains of Bacteroides pyogenes Isolated from a Cat and Swine.</title>
        <authorList>
            <person name="Sakamoto M."/>
            <person name="Oshima K."/>
            <person name="Suda W."/>
            <person name="Kitamura K."/>
            <person name="Iida T."/>
            <person name="Hattori M."/>
            <person name="Ohkuma M."/>
        </authorList>
    </citation>
    <scope>NUCLEOTIDE SEQUENCE [LARGE SCALE GENOMIC DNA]</scope>
    <source>
        <strain evidence="2 3">JCM 6292</strain>
    </source>
</reference>
<evidence type="ECO:0000259" key="1">
    <source>
        <dbReference type="Pfam" id="PF10988"/>
    </source>
</evidence>
<dbReference type="InterPro" id="IPR021255">
    <property type="entry name" value="DUF2807"/>
</dbReference>
<proteinExistence type="predicted"/>
<dbReference type="Pfam" id="PF10988">
    <property type="entry name" value="DUF2807"/>
    <property type="match status" value="1"/>
</dbReference>
<sequence>MTKHIFIAAVIVSFGMFLCPLNTQHISKNVPVSEFSSITLESVGNIVFTQSSGYGCRIEGPKEYVDKTRITVKKRKLTISYKKKHVKNGKKLMFYITSSELTKVELEGVGNFSADGTLKLKKVDFELDGVGNCTVKA</sequence>